<protein>
    <submittedName>
        <fullName evidence="3">Uncharacterized protein</fullName>
    </submittedName>
</protein>
<evidence type="ECO:0000313" key="3">
    <source>
        <dbReference type="Ensembl" id="ENSCPIP00010013971.1"/>
    </source>
</evidence>
<dbReference type="Proteomes" id="UP000694543">
    <property type="component" value="Unplaced"/>
</dbReference>
<evidence type="ECO:0000313" key="4">
    <source>
        <dbReference type="Proteomes" id="UP000694543"/>
    </source>
</evidence>
<reference evidence="3" key="2">
    <citation type="submission" date="2025-09" db="UniProtKB">
        <authorList>
            <consortium name="Ensembl"/>
        </authorList>
    </citation>
    <scope>IDENTIFICATION</scope>
</reference>
<dbReference type="Ensembl" id="ENSCPIT00010016628.1">
    <property type="protein sequence ID" value="ENSCPIP00010013971.1"/>
    <property type="gene ID" value="ENSCPIG00010011055.1"/>
</dbReference>
<evidence type="ECO:0000256" key="2">
    <source>
        <dbReference type="SAM" id="MobiDB-lite"/>
    </source>
</evidence>
<feature type="region of interest" description="Disordered" evidence="2">
    <location>
        <begin position="321"/>
        <end position="340"/>
    </location>
</feature>
<name>A0A8C3LR49_CHRPC</name>
<evidence type="ECO:0000256" key="1">
    <source>
        <dbReference type="SAM" id="Coils"/>
    </source>
</evidence>
<keyword evidence="4" id="KW-1185">Reference proteome</keyword>
<accession>A0A8C3LR49</accession>
<keyword evidence="1" id="KW-0175">Coiled coil</keyword>
<sequence length="366" mass="42254">MEGLQKWYSLYRNSGRRGASWKGSCWPSGDSWLDGSRRHCLPPSQQEVVRNTKLEILQRRINSHCTVKMELALDLANLGVRCRGLRHEETIQRQKEGLAELRERIKVLEKTQTAAVMGRASELLVVQKAALPEKVAQKAGLKVDPAPLQSAEFKCSKCLGQLPEGSSRGAVSMEVLEDSELSERMYLDLICALGRLMNMKELEGMQPMEHLPQEEREKVGQQRRRELGLLYERISKLKDRLERKEERLQEYETSIEQLRLNQESLQTCQKEMLRLEDEVYREAEEKALLREALERTRAELGQEKRLSQAARQRKSLWREWGEEKGEGAAQPPKNEEGRYGMLVHTESKAQWDLEAKCPRPQGAYLM</sequence>
<dbReference type="AlphaFoldDB" id="A0A8C3LR49"/>
<organism evidence="3 4">
    <name type="scientific">Chrysolophus pictus</name>
    <name type="common">Golden pheasant</name>
    <name type="synonym">Phasianus pictus</name>
    <dbReference type="NCBI Taxonomy" id="9089"/>
    <lineage>
        <taxon>Eukaryota</taxon>
        <taxon>Metazoa</taxon>
        <taxon>Chordata</taxon>
        <taxon>Craniata</taxon>
        <taxon>Vertebrata</taxon>
        <taxon>Euteleostomi</taxon>
        <taxon>Archelosauria</taxon>
        <taxon>Archosauria</taxon>
        <taxon>Dinosauria</taxon>
        <taxon>Saurischia</taxon>
        <taxon>Theropoda</taxon>
        <taxon>Coelurosauria</taxon>
        <taxon>Aves</taxon>
        <taxon>Neognathae</taxon>
        <taxon>Galloanserae</taxon>
        <taxon>Galliformes</taxon>
        <taxon>Phasianidae</taxon>
        <taxon>Phasianinae</taxon>
        <taxon>Chrysolophus</taxon>
    </lineage>
</organism>
<proteinExistence type="predicted"/>
<reference evidence="3" key="1">
    <citation type="submission" date="2025-08" db="UniProtKB">
        <authorList>
            <consortium name="Ensembl"/>
        </authorList>
    </citation>
    <scope>IDENTIFICATION</scope>
</reference>
<feature type="coiled-coil region" evidence="1">
    <location>
        <begin position="227"/>
        <end position="313"/>
    </location>
</feature>